<reference evidence="9 10" key="1">
    <citation type="journal article" date="2014" name="Genome Biol. Evol.">
        <title>Molecular evolution of the substrate utilization strategies and putative virulence factors in mosquito-associated Spiroplasma species.</title>
        <authorList>
            <person name="Chang T.H."/>
            <person name="Lo W.S."/>
            <person name="Ku C."/>
            <person name="Chen L.L."/>
            <person name="Kuo C.H."/>
        </authorList>
    </citation>
    <scope>NUCLEOTIDE SEQUENCE [LARGE SCALE GENOMIC DNA]</scope>
    <source>
        <strain evidence="9">Ar-1343</strain>
    </source>
</reference>
<accession>W6AAJ5</accession>
<dbReference type="RefSeq" id="WP_025251220.1">
    <property type="nucleotide sequence ID" value="NZ_CP006934.1"/>
</dbReference>
<protein>
    <submittedName>
        <fullName evidence="9">Glycerol uptake facilitator protein</fullName>
    </submittedName>
</protein>
<feature type="transmembrane region" description="Helical" evidence="8">
    <location>
        <begin position="170"/>
        <end position="195"/>
    </location>
</feature>
<evidence type="ECO:0000256" key="2">
    <source>
        <dbReference type="ARBA" id="ARBA00006175"/>
    </source>
</evidence>
<feature type="transmembrane region" description="Helical" evidence="8">
    <location>
        <begin position="139"/>
        <end position="158"/>
    </location>
</feature>
<gene>
    <name evidence="9" type="primary">glpF2</name>
    <name evidence="9" type="ORF">SSABA_v1c06800</name>
</gene>
<evidence type="ECO:0000256" key="4">
    <source>
        <dbReference type="ARBA" id="ARBA00022692"/>
    </source>
</evidence>
<keyword evidence="4 7" id="KW-0812">Transmembrane</keyword>
<feature type="transmembrane region" description="Helical" evidence="8">
    <location>
        <begin position="224"/>
        <end position="245"/>
    </location>
</feature>
<evidence type="ECO:0000256" key="7">
    <source>
        <dbReference type="RuleBase" id="RU000477"/>
    </source>
</evidence>
<sequence length="246" mass="26366">MITHFLTELLGTMILIIIGNGIVANTVLKGTKGENAGWLAIAIGWGFAVVVAATISSALGGKSHLNPAITLAYVVNDWKANVGSWGLLPIFLIGQILGAMLGQIILDIIYMKHIHVSHIENRGDLVLAMHSTVPTHKNIYLNLFTEFLATSILVGAILSTSNGWFKESHFLGTLFVGIVVIGIGLGIGGTTGYAINPARDLGPRIIHQIAPFDKNYKIKSDWSYGWIPIVAPSLSGLFVGLIFLLT</sequence>
<dbReference type="InterPro" id="IPR023271">
    <property type="entry name" value="Aquaporin-like"/>
</dbReference>
<dbReference type="STRING" id="1276257.SSABA_v1c06800"/>
<dbReference type="SUPFAM" id="SSF81338">
    <property type="entry name" value="Aquaporin-like"/>
    <property type="match status" value="1"/>
</dbReference>
<dbReference type="InterPro" id="IPR000425">
    <property type="entry name" value="MIP"/>
</dbReference>
<dbReference type="KEGG" id="ssab:SSABA_v1c06800"/>
<keyword evidence="10" id="KW-1185">Reference proteome</keyword>
<comment type="subcellular location">
    <subcellularLocation>
        <location evidence="1">Membrane</location>
        <topology evidence="1">Multi-pass membrane protein</topology>
    </subcellularLocation>
</comment>
<feature type="transmembrane region" description="Helical" evidence="8">
    <location>
        <begin position="36"/>
        <end position="59"/>
    </location>
</feature>
<dbReference type="PROSITE" id="PS00221">
    <property type="entry name" value="MIP"/>
    <property type="match status" value="1"/>
</dbReference>
<dbReference type="HOGENOM" id="CLU_020019_9_2_14"/>
<evidence type="ECO:0000256" key="5">
    <source>
        <dbReference type="ARBA" id="ARBA00022989"/>
    </source>
</evidence>
<feature type="transmembrane region" description="Helical" evidence="8">
    <location>
        <begin position="87"/>
        <end position="110"/>
    </location>
</feature>
<organism evidence="9 10">
    <name type="scientific">Spiroplasma sabaudiense Ar-1343</name>
    <dbReference type="NCBI Taxonomy" id="1276257"/>
    <lineage>
        <taxon>Bacteria</taxon>
        <taxon>Bacillati</taxon>
        <taxon>Mycoplasmatota</taxon>
        <taxon>Mollicutes</taxon>
        <taxon>Entomoplasmatales</taxon>
        <taxon>Spiroplasmataceae</taxon>
        <taxon>Spiroplasma</taxon>
    </lineage>
</organism>
<dbReference type="Gene3D" id="1.20.1080.10">
    <property type="entry name" value="Glycerol uptake facilitator protein"/>
    <property type="match status" value="1"/>
</dbReference>
<dbReference type="PATRIC" id="fig|1276257.3.peg.692"/>
<dbReference type="Proteomes" id="UP000019265">
    <property type="component" value="Chromosome"/>
</dbReference>
<dbReference type="InterPro" id="IPR022357">
    <property type="entry name" value="MIP_CS"/>
</dbReference>
<dbReference type="PRINTS" id="PR00783">
    <property type="entry name" value="MINTRINSICP"/>
</dbReference>
<dbReference type="PANTHER" id="PTHR43829:SF9">
    <property type="entry name" value="AQUAPORIN-9"/>
    <property type="match status" value="1"/>
</dbReference>
<dbReference type="Pfam" id="PF00230">
    <property type="entry name" value="MIP"/>
    <property type="match status" value="1"/>
</dbReference>
<dbReference type="GO" id="GO:0005886">
    <property type="term" value="C:plasma membrane"/>
    <property type="evidence" value="ECO:0007669"/>
    <property type="project" value="TreeGrafter"/>
</dbReference>
<dbReference type="eggNOG" id="COG0580">
    <property type="taxonomic scope" value="Bacteria"/>
</dbReference>
<dbReference type="InterPro" id="IPR050363">
    <property type="entry name" value="MIP/Aquaporin"/>
</dbReference>
<evidence type="ECO:0000256" key="3">
    <source>
        <dbReference type="ARBA" id="ARBA00022448"/>
    </source>
</evidence>
<dbReference type="AlphaFoldDB" id="W6AAJ5"/>
<dbReference type="EMBL" id="CP006934">
    <property type="protein sequence ID" value="AHI54082.1"/>
    <property type="molecule type" value="Genomic_DNA"/>
</dbReference>
<keyword evidence="6 8" id="KW-0472">Membrane</keyword>
<evidence type="ECO:0000313" key="10">
    <source>
        <dbReference type="Proteomes" id="UP000019265"/>
    </source>
</evidence>
<comment type="similarity">
    <text evidence="2 7">Belongs to the MIP/aquaporin (TC 1.A.8) family.</text>
</comment>
<dbReference type="GO" id="GO:0015254">
    <property type="term" value="F:glycerol channel activity"/>
    <property type="evidence" value="ECO:0007669"/>
    <property type="project" value="TreeGrafter"/>
</dbReference>
<keyword evidence="5 8" id="KW-1133">Transmembrane helix</keyword>
<evidence type="ECO:0000313" key="9">
    <source>
        <dbReference type="EMBL" id="AHI54082.1"/>
    </source>
</evidence>
<feature type="transmembrane region" description="Helical" evidence="8">
    <location>
        <begin position="6"/>
        <end position="24"/>
    </location>
</feature>
<dbReference type="OrthoDB" id="9807293at2"/>
<name>W6AAJ5_9MOLU</name>
<evidence type="ECO:0000256" key="1">
    <source>
        <dbReference type="ARBA" id="ARBA00004141"/>
    </source>
</evidence>
<evidence type="ECO:0000256" key="6">
    <source>
        <dbReference type="ARBA" id="ARBA00023136"/>
    </source>
</evidence>
<evidence type="ECO:0000256" key="8">
    <source>
        <dbReference type="SAM" id="Phobius"/>
    </source>
</evidence>
<dbReference type="PANTHER" id="PTHR43829">
    <property type="entry name" value="AQUAPORIN OR AQUAGLYCEROPORIN RELATED"/>
    <property type="match status" value="1"/>
</dbReference>
<proteinExistence type="inferred from homology"/>
<keyword evidence="3 7" id="KW-0813">Transport</keyword>